<evidence type="ECO:0000256" key="1">
    <source>
        <dbReference type="ARBA" id="ARBA00022485"/>
    </source>
</evidence>
<name>A0A2U1AP82_9BACT</name>
<dbReference type="RefSeq" id="WP_116885193.1">
    <property type="nucleotide sequence ID" value="NZ_CAJKCJ010000035.1"/>
</dbReference>
<keyword evidence="2" id="KW-0479">Metal-binding</keyword>
<proteinExistence type="predicted"/>
<evidence type="ECO:0000256" key="4">
    <source>
        <dbReference type="ARBA" id="ARBA00023004"/>
    </source>
</evidence>
<dbReference type="SUPFAM" id="SSF51905">
    <property type="entry name" value="FAD/NAD(P)-binding domain"/>
    <property type="match status" value="1"/>
</dbReference>
<dbReference type="GeneID" id="78296475"/>
<dbReference type="PANTHER" id="PTHR43498:SF1">
    <property type="entry name" value="COB--COM HETERODISULFIDE REDUCTASE IRON-SULFUR SUBUNIT A"/>
    <property type="match status" value="1"/>
</dbReference>
<dbReference type="Proteomes" id="UP000245959">
    <property type="component" value="Unassembled WGS sequence"/>
</dbReference>
<keyword evidence="4" id="KW-0408">Iron</keyword>
<dbReference type="Pfam" id="PF12831">
    <property type="entry name" value="FAD_oxidored"/>
    <property type="match status" value="1"/>
</dbReference>
<accession>A0A2U1AP82</accession>
<dbReference type="PANTHER" id="PTHR43498">
    <property type="entry name" value="FERREDOXIN:COB-COM HETERODISULFIDE REDUCTASE SUBUNIT A"/>
    <property type="match status" value="1"/>
</dbReference>
<keyword evidence="3" id="KW-0560">Oxidoreductase</keyword>
<organism evidence="6 7">
    <name type="scientific">Victivallis vadensis</name>
    <dbReference type="NCBI Taxonomy" id="172901"/>
    <lineage>
        <taxon>Bacteria</taxon>
        <taxon>Pseudomonadati</taxon>
        <taxon>Lentisphaerota</taxon>
        <taxon>Lentisphaeria</taxon>
        <taxon>Victivallales</taxon>
        <taxon>Victivallaceae</taxon>
        <taxon>Victivallis</taxon>
    </lineage>
</organism>
<dbReference type="GO" id="GO:0016491">
    <property type="term" value="F:oxidoreductase activity"/>
    <property type="evidence" value="ECO:0007669"/>
    <property type="project" value="UniProtKB-KW"/>
</dbReference>
<dbReference type="Gene3D" id="3.50.50.60">
    <property type="entry name" value="FAD/NAD(P)-binding domain"/>
    <property type="match status" value="1"/>
</dbReference>
<dbReference type="GO" id="GO:0046872">
    <property type="term" value="F:metal ion binding"/>
    <property type="evidence" value="ECO:0007669"/>
    <property type="project" value="UniProtKB-KW"/>
</dbReference>
<dbReference type="EMBL" id="QEKH01000028">
    <property type="protein sequence ID" value="PVY38137.1"/>
    <property type="molecule type" value="Genomic_DNA"/>
</dbReference>
<dbReference type="GO" id="GO:0051539">
    <property type="term" value="F:4 iron, 4 sulfur cluster binding"/>
    <property type="evidence" value="ECO:0007669"/>
    <property type="project" value="UniProtKB-KW"/>
</dbReference>
<reference evidence="6 7" key="1">
    <citation type="submission" date="2018-04" db="EMBL/GenBank/DDBJ databases">
        <title>Genomic Encyclopedia of Type Strains, Phase IV (KMG-IV): sequencing the most valuable type-strain genomes for metagenomic binning, comparative biology and taxonomic classification.</title>
        <authorList>
            <person name="Goeker M."/>
        </authorList>
    </citation>
    <scope>NUCLEOTIDE SEQUENCE [LARGE SCALE GENOMIC DNA]</scope>
    <source>
        <strain evidence="6 7">DSM 14823</strain>
    </source>
</reference>
<sequence length="567" mass="64048">MMVKTRELCADFVVVGGGMAGLCAAVAAARNGAKTVIIQDRPMFGGNASSEIRMWICGAHGPNRKETGLLEELQLDNYYYNPELRFTIWDDVMYSFAIREPNLRVLLNSSVEKVEVENGKITSVTAWNLVEYTRYKVSGKLFSDCSGDGILRLSGAKFRQGREGRDEFDESHAPEVEDKKTMGNSILIQLRRTSAHRPFRAPEWAYHYTDETAPKRNLMPEGNNFWWMEFGGVKDTITDAEEIRDELYKIAYGVWEYIKNHPDGRGHGWELDWIGSLPGKRESIRFVGDHILCQKEVEAEGKFKDSVCYGGWTMDDHHPEAIYYPGAPTIFHPAPSPFGIPYRSLYSVNIDNLFFAGRQISTTHMALSSTRVMATTAMMGQAVGTAAAIALRHGELPRGVYERHLDELQQTLLDQDQFIPNIPRRVPELTLKARSDREILRDGWDRDWDDGEHGASFAAGESCSYTFDKPETVSGARLVFDSDLADLKRQRNVETSGEIREMPAKLPRAFRVEADVDGKNVVLANVEENHHRLVQLAWKPVQASAVRLVLETGWSAEPMRVFSFDVK</sequence>
<comment type="caution">
    <text evidence="6">The sequence shown here is derived from an EMBL/GenBank/DDBJ whole genome shotgun (WGS) entry which is preliminary data.</text>
</comment>
<evidence type="ECO:0000256" key="3">
    <source>
        <dbReference type="ARBA" id="ARBA00023002"/>
    </source>
</evidence>
<evidence type="ECO:0000313" key="6">
    <source>
        <dbReference type="EMBL" id="PVY38137.1"/>
    </source>
</evidence>
<protein>
    <submittedName>
        <fullName evidence="6">FAD dependent oxidoreductase</fullName>
    </submittedName>
</protein>
<keyword evidence="1" id="KW-0004">4Fe-4S</keyword>
<dbReference type="AlphaFoldDB" id="A0A2U1AP82"/>
<dbReference type="InterPro" id="IPR036188">
    <property type="entry name" value="FAD/NAD-bd_sf"/>
</dbReference>
<keyword evidence="7" id="KW-1185">Reference proteome</keyword>
<evidence type="ECO:0000256" key="5">
    <source>
        <dbReference type="ARBA" id="ARBA00023014"/>
    </source>
</evidence>
<evidence type="ECO:0000313" key="7">
    <source>
        <dbReference type="Proteomes" id="UP000245959"/>
    </source>
</evidence>
<evidence type="ECO:0000256" key="2">
    <source>
        <dbReference type="ARBA" id="ARBA00022723"/>
    </source>
</evidence>
<keyword evidence="5" id="KW-0411">Iron-sulfur</keyword>
<dbReference type="InterPro" id="IPR039650">
    <property type="entry name" value="HdrA-like"/>
</dbReference>
<gene>
    <name evidence="6" type="ORF">C8D82_12837</name>
</gene>